<feature type="region of interest" description="Disordered" evidence="1">
    <location>
        <begin position="1"/>
        <end position="62"/>
    </location>
</feature>
<gene>
    <name evidence="2" type="ORF">E2C01_073016</name>
</gene>
<comment type="caution">
    <text evidence="2">The sequence shown here is derived from an EMBL/GenBank/DDBJ whole genome shotgun (WGS) entry which is preliminary data.</text>
</comment>
<evidence type="ECO:0000313" key="3">
    <source>
        <dbReference type="Proteomes" id="UP000324222"/>
    </source>
</evidence>
<dbReference type="AlphaFoldDB" id="A0A5B7IC82"/>
<organism evidence="2 3">
    <name type="scientific">Portunus trituberculatus</name>
    <name type="common">Swimming crab</name>
    <name type="synonym">Neptunus trituberculatus</name>
    <dbReference type="NCBI Taxonomy" id="210409"/>
    <lineage>
        <taxon>Eukaryota</taxon>
        <taxon>Metazoa</taxon>
        <taxon>Ecdysozoa</taxon>
        <taxon>Arthropoda</taxon>
        <taxon>Crustacea</taxon>
        <taxon>Multicrustacea</taxon>
        <taxon>Malacostraca</taxon>
        <taxon>Eumalacostraca</taxon>
        <taxon>Eucarida</taxon>
        <taxon>Decapoda</taxon>
        <taxon>Pleocyemata</taxon>
        <taxon>Brachyura</taxon>
        <taxon>Eubrachyura</taxon>
        <taxon>Portunoidea</taxon>
        <taxon>Portunidae</taxon>
        <taxon>Portuninae</taxon>
        <taxon>Portunus</taxon>
    </lineage>
</organism>
<accession>A0A5B7IC82</accession>
<sequence>MTGGRHASEGSAVAERDWQREGPGIIRDHDDRRQFRRLHTTAPSRLTPLRSAPSQYKQEHDPHFLGVVGDACGK</sequence>
<evidence type="ECO:0000313" key="2">
    <source>
        <dbReference type="EMBL" id="MPC78528.1"/>
    </source>
</evidence>
<evidence type="ECO:0000256" key="1">
    <source>
        <dbReference type="SAM" id="MobiDB-lite"/>
    </source>
</evidence>
<feature type="compositionally biased region" description="Basic and acidic residues" evidence="1">
    <location>
        <begin position="14"/>
        <end position="33"/>
    </location>
</feature>
<reference evidence="2 3" key="1">
    <citation type="submission" date="2019-05" db="EMBL/GenBank/DDBJ databases">
        <title>Another draft genome of Portunus trituberculatus and its Hox gene families provides insights of decapod evolution.</title>
        <authorList>
            <person name="Jeong J.-H."/>
            <person name="Song I."/>
            <person name="Kim S."/>
            <person name="Choi T."/>
            <person name="Kim D."/>
            <person name="Ryu S."/>
            <person name="Kim W."/>
        </authorList>
    </citation>
    <scope>NUCLEOTIDE SEQUENCE [LARGE SCALE GENOMIC DNA]</scope>
    <source>
        <tissue evidence="2">Muscle</tissue>
    </source>
</reference>
<keyword evidence="3" id="KW-1185">Reference proteome</keyword>
<proteinExistence type="predicted"/>
<protein>
    <submittedName>
        <fullName evidence="2">Uncharacterized protein</fullName>
    </submittedName>
</protein>
<dbReference type="EMBL" id="VSRR010048677">
    <property type="protein sequence ID" value="MPC78528.1"/>
    <property type="molecule type" value="Genomic_DNA"/>
</dbReference>
<name>A0A5B7IC82_PORTR</name>
<dbReference type="Proteomes" id="UP000324222">
    <property type="component" value="Unassembled WGS sequence"/>
</dbReference>